<feature type="region of interest" description="Disordered" evidence="1">
    <location>
        <begin position="136"/>
        <end position="158"/>
    </location>
</feature>
<dbReference type="AlphaFoldDB" id="W9RMY1"/>
<feature type="compositionally biased region" description="Basic and acidic residues" evidence="1">
    <location>
        <begin position="136"/>
        <end position="147"/>
    </location>
</feature>
<organism evidence="2 3">
    <name type="scientific">Morus notabilis</name>
    <dbReference type="NCBI Taxonomy" id="981085"/>
    <lineage>
        <taxon>Eukaryota</taxon>
        <taxon>Viridiplantae</taxon>
        <taxon>Streptophyta</taxon>
        <taxon>Embryophyta</taxon>
        <taxon>Tracheophyta</taxon>
        <taxon>Spermatophyta</taxon>
        <taxon>Magnoliopsida</taxon>
        <taxon>eudicotyledons</taxon>
        <taxon>Gunneridae</taxon>
        <taxon>Pentapetalae</taxon>
        <taxon>rosids</taxon>
        <taxon>fabids</taxon>
        <taxon>Rosales</taxon>
        <taxon>Moraceae</taxon>
        <taxon>Moreae</taxon>
        <taxon>Morus</taxon>
    </lineage>
</organism>
<evidence type="ECO:0000256" key="1">
    <source>
        <dbReference type="SAM" id="MobiDB-lite"/>
    </source>
</evidence>
<name>W9RMY1_9ROSA</name>
<dbReference type="Proteomes" id="UP000030645">
    <property type="component" value="Unassembled WGS sequence"/>
</dbReference>
<evidence type="ECO:0000313" key="2">
    <source>
        <dbReference type="EMBL" id="EXB61803.1"/>
    </source>
</evidence>
<protein>
    <submittedName>
        <fullName evidence="2">Uncharacterized protein</fullName>
    </submittedName>
</protein>
<keyword evidence="3" id="KW-1185">Reference proteome</keyword>
<sequence>MAETSSDDPSTMEEEMVTTVLGAVEKLDWDRGEQRQEKGFSHLRIRNPNDLSPIAVVQKRAHHPVLDDVLPLKAGVLQPGRPRLGGDQHLAGAPAVEHADVEAAGEIVEEEERNRTQNFFGSGIVFIQQVSTELRRLSTEGLRRESTGESGQDSGRED</sequence>
<evidence type="ECO:0000313" key="3">
    <source>
        <dbReference type="Proteomes" id="UP000030645"/>
    </source>
</evidence>
<proteinExistence type="predicted"/>
<reference evidence="3" key="1">
    <citation type="submission" date="2013-01" db="EMBL/GenBank/DDBJ databases">
        <title>Draft Genome Sequence of a Mulberry Tree, Morus notabilis C.K. Schneid.</title>
        <authorList>
            <person name="He N."/>
            <person name="Zhao S."/>
        </authorList>
    </citation>
    <scope>NUCLEOTIDE SEQUENCE</scope>
</reference>
<feature type="compositionally biased region" description="Polar residues" evidence="1">
    <location>
        <begin position="148"/>
        <end position="158"/>
    </location>
</feature>
<gene>
    <name evidence="2" type="ORF">L484_012236</name>
</gene>
<dbReference type="EMBL" id="KE344422">
    <property type="protein sequence ID" value="EXB61803.1"/>
    <property type="molecule type" value="Genomic_DNA"/>
</dbReference>
<accession>W9RMY1</accession>